<dbReference type="Gene3D" id="3.40.50.720">
    <property type="entry name" value="NAD(P)-binding Rossmann-like Domain"/>
    <property type="match status" value="2"/>
</dbReference>
<dbReference type="Pfam" id="PF01262">
    <property type="entry name" value="AlaDh_PNT_C"/>
    <property type="match status" value="1"/>
</dbReference>
<dbReference type="InterPro" id="IPR036291">
    <property type="entry name" value="NAD(P)-bd_dom_sf"/>
</dbReference>
<protein>
    <recommendedName>
        <fullName evidence="3">proton-translocating NAD(P)(+) transhydrogenase</fullName>
        <ecNumber evidence="3">7.1.1.1</ecNumber>
    </recommendedName>
</protein>
<dbReference type="AlphaFoldDB" id="A0A1Y1QXG4"/>
<dbReference type="EMBL" id="MTEJ01000009">
    <property type="protein sequence ID" value="OQX15953.1"/>
    <property type="molecule type" value="Genomic_DNA"/>
</dbReference>
<evidence type="ECO:0000259" key="9">
    <source>
        <dbReference type="SMART" id="SM01002"/>
    </source>
</evidence>
<evidence type="ECO:0000256" key="5">
    <source>
        <dbReference type="ARBA" id="ARBA00022857"/>
    </source>
</evidence>
<dbReference type="eggNOG" id="COG3288">
    <property type="taxonomic scope" value="Bacteria"/>
</dbReference>
<dbReference type="SUPFAM" id="SSF52283">
    <property type="entry name" value="Formate/glycerate dehydrogenase catalytic domain-like"/>
    <property type="match status" value="1"/>
</dbReference>
<dbReference type="NCBIfam" id="NF006942">
    <property type="entry name" value="PRK09424.1"/>
    <property type="match status" value="1"/>
</dbReference>
<dbReference type="GO" id="GO:0008750">
    <property type="term" value="F:proton-translocating NAD(P)+ transhydrogenase activity"/>
    <property type="evidence" value="ECO:0007669"/>
    <property type="project" value="UniProtKB-EC"/>
</dbReference>
<accession>A0A1Y1QXG4</accession>
<evidence type="ECO:0000256" key="2">
    <source>
        <dbReference type="ARBA" id="ARBA00005689"/>
    </source>
</evidence>
<organism evidence="11 12">
    <name type="scientific">Thiothrix lacustris</name>
    <dbReference type="NCBI Taxonomy" id="525917"/>
    <lineage>
        <taxon>Bacteria</taxon>
        <taxon>Pseudomonadati</taxon>
        <taxon>Pseudomonadota</taxon>
        <taxon>Gammaproteobacteria</taxon>
        <taxon>Thiotrichales</taxon>
        <taxon>Thiotrichaceae</taxon>
        <taxon>Thiothrix</taxon>
    </lineage>
</organism>
<feature type="domain" description="Alanine dehydrogenase/pyridine nucleotide transhydrogenase NAD(H)-binding" evidence="9">
    <location>
        <begin position="148"/>
        <end position="310"/>
    </location>
</feature>
<keyword evidence="6" id="KW-1278">Translocase</keyword>
<dbReference type="GO" id="GO:0006740">
    <property type="term" value="P:NADPH regeneration"/>
    <property type="evidence" value="ECO:0007669"/>
    <property type="project" value="TreeGrafter"/>
</dbReference>
<dbReference type="SMART" id="SM01002">
    <property type="entry name" value="AlaDh_PNT_C"/>
    <property type="match status" value="1"/>
</dbReference>
<reference evidence="11 12" key="1">
    <citation type="submission" date="2017-01" db="EMBL/GenBank/DDBJ databases">
        <title>Novel large sulfur bacteria in the metagenomes of groundwater-fed chemosynthetic microbial mats in the Lake Huron basin.</title>
        <authorList>
            <person name="Sharrar A.M."/>
            <person name="Flood B.E."/>
            <person name="Bailey J.V."/>
            <person name="Jones D.S."/>
            <person name="Biddanda B."/>
            <person name="Ruberg S.A."/>
            <person name="Marcus D.N."/>
            <person name="Dick G.J."/>
        </authorList>
    </citation>
    <scope>NUCLEOTIDE SEQUENCE [LARGE SCALE GENOMIC DNA]</scope>
    <source>
        <strain evidence="11">A8</strain>
    </source>
</reference>
<evidence type="ECO:0000259" key="10">
    <source>
        <dbReference type="SMART" id="SM01003"/>
    </source>
</evidence>
<comment type="catalytic activity">
    <reaction evidence="8">
        <text>NAD(+) + NADPH + H(+)(in) = NADH + NADP(+) + H(+)(out)</text>
        <dbReference type="Rhea" id="RHEA:47992"/>
        <dbReference type="ChEBI" id="CHEBI:15378"/>
        <dbReference type="ChEBI" id="CHEBI:57540"/>
        <dbReference type="ChEBI" id="CHEBI:57783"/>
        <dbReference type="ChEBI" id="CHEBI:57945"/>
        <dbReference type="ChEBI" id="CHEBI:58349"/>
        <dbReference type="EC" id="7.1.1.1"/>
    </reaction>
</comment>
<keyword evidence="5" id="KW-0521">NADP</keyword>
<dbReference type="PROSITE" id="PS00837">
    <property type="entry name" value="ALADH_PNT_2"/>
    <property type="match status" value="1"/>
</dbReference>
<dbReference type="GO" id="GO:0016491">
    <property type="term" value="F:oxidoreductase activity"/>
    <property type="evidence" value="ECO:0007669"/>
    <property type="project" value="InterPro"/>
</dbReference>
<evidence type="ECO:0000256" key="4">
    <source>
        <dbReference type="ARBA" id="ARBA00022741"/>
    </source>
</evidence>
<dbReference type="SUPFAM" id="SSF51735">
    <property type="entry name" value="NAD(P)-binding Rossmann-fold domains"/>
    <property type="match status" value="1"/>
</dbReference>
<dbReference type="CDD" id="cd05304">
    <property type="entry name" value="Rubrum_tdh"/>
    <property type="match status" value="1"/>
</dbReference>
<evidence type="ECO:0000256" key="1">
    <source>
        <dbReference type="ARBA" id="ARBA00003943"/>
    </source>
</evidence>
<name>A0A1Y1QXG4_9GAMM</name>
<dbReference type="EC" id="7.1.1.1" evidence="3"/>
<evidence type="ECO:0000313" key="11">
    <source>
        <dbReference type="EMBL" id="OQX15953.1"/>
    </source>
</evidence>
<proteinExistence type="inferred from homology"/>
<evidence type="ECO:0000313" key="12">
    <source>
        <dbReference type="Proteomes" id="UP000192491"/>
    </source>
</evidence>
<dbReference type="PANTHER" id="PTHR10160">
    <property type="entry name" value="NAD(P) TRANSHYDROGENASE"/>
    <property type="match status" value="1"/>
</dbReference>
<keyword evidence="7" id="KW-0520">NAD</keyword>
<feature type="domain" description="Alanine dehydrogenase/pyridine nucleotide transhydrogenase N-terminal" evidence="10">
    <location>
        <begin position="6"/>
        <end position="139"/>
    </location>
</feature>
<evidence type="ECO:0000256" key="3">
    <source>
        <dbReference type="ARBA" id="ARBA00012943"/>
    </source>
</evidence>
<gene>
    <name evidence="11" type="ORF">BWK73_05330</name>
</gene>
<dbReference type="PANTHER" id="PTHR10160:SF19">
    <property type="entry name" value="PROTON-TRANSLOCATING NAD(P)(+) TRANSHYDROGENASE"/>
    <property type="match status" value="1"/>
</dbReference>
<sequence length="375" mass="38871">MSIKVAVPKETAEGERRVAIESSVIAKLSKLGADVLVEAGAGAAAHLPDSAFAGATLVANAGDLYQQADIVLKVQPPSDAEIAQLKDGSVLIGMLQPYQSPERLAALNAKNITSFAMELIPRISRAQSMDVLSSQAAIAGYKAAIMGADLAPRFFPMLTTAAGTIRPSKVIIIGVGVAGLQAIATARRLGAVVEAYDVRSATKEQVQSLGAKFIELGITAEGTGGYARELTAEEKQQQQEALAKHIATADVLITTAAVPGRPSPKIIPESTVDGMKSGAVIIDLAAEGGGNCTLTQPGKTIVHNGVTIHAPLNVPSQVPVHASEMYAKNLLNFLTPMLKSGAYAPDFSDEVIAGALLTHEGKIMNAAIRQLVEGA</sequence>
<dbReference type="SMART" id="SM01003">
    <property type="entry name" value="AlaDh_PNT_N"/>
    <property type="match status" value="1"/>
</dbReference>
<evidence type="ECO:0000256" key="8">
    <source>
        <dbReference type="ARBA" id="ARBA00048202"/>
    </source>
</evidence>
<dbReference type="Proteomes" id="UP000192491">
    <property type="component" value="Unassembled WGS sequence"/>
</dbReference>
<dbReference type="STRING" id="1123401.GCA_000621325_01988"/>
<comment type="similarity">
    <text evidence="2">Belongs to the AlaDH/PNT family.</text>
</comment>
<comment type="caution">
    <text evidence="11">The sequence shown here is derived from an EMBL/GenBank/DDBJ whole genome shotgun (WGS) entry which is preliminary data.</text>
</comment>
<dbReference type="InterPro" id="IPR008143">
    <property type="entry name" value="Ala_DH/PNT_CS2"/>
</dbReference>
<dbReference type="InterPro" id="IPR007698">
    <property type="entry name" value="AlaDH/PNT_NAD(H)-bd"/>
</dbReference>
<evidence type="ECO:0000256" key="6">
    <source>
        <dbReference type="ARBA" id="ARBA00022967"/>
    </source>
</evidence>
<dbReference type="GO" id="GO:0050661">
    <property type="term" value="F:NADP binding"/>
    <property type="evidence" value="ECO:0007669"/>
    <property type="project" value="TreeGrafter"/>
</dbReference>
<dbReference type="Pfam" id="PF05222">
    <property type="entry name" value="AlaDh_PNT_N"/>
    <property type="match status" value="1"/>
</dbReference>
<dbReference type="GO" id="GO:0005886">
    <property type="term" value="C:plasma membrane"/>
    <property type="evidence" value="ECO:0007669"/>
    <property type="project" value="TreeGrafter"/>
</dbReference>
<comment type="function">
    <text evidence="1">The transhydrogenation between NADH and NADP is coupled to respiration and ATP hydrolysis and functions as a proton pump across the membrane.</text>
</comment>
<dbReference type="InterPro" id="IPR007886">
    <property type="entry name" value="AlaDH/PNT_N"/>
</dbReference>
<keyword evidence="4" id="KW-0547">Nucleotide-binding</keyword>
<evidence type="ECO:0000256" key="7">
    <source>
        <dbReference type="ARBA" id="ARBA00023027"/>
    </source>
</evidence>